<evidence type="ECO:0000256" key="5">
    <source>
        <dbReference type="ARBA" id="ARBA00022801"/>
    </source>
</evidence>
<evidence type="ECO:0000256" key="1">
    <source>
        <dbReference type="ARBA" id="ARBA00000677"/>
    </source>
</evidence>
<reference evidence="8" key="1">
    <citation type="submission" date="2022-07" db="EMBL/GenBank/DDBJ databases">
        <title>Tahibacter sp., a new gammaproteobacterium isolated from the silt sample collected at pig farm.</title>
        <authorList>
            <person name="Chen H."/>
        </authorList>
    </citation>
    <scope>NUCLEOTIDE SEQUENCE</scope>
    <source>
        <strain evidence="8">P2K</strain>
    </source>
</reference>
<dbReference type="Gene3D" id="2.10.109.10">
    <property type="entry name" value="Umud Fragment, subunit A"/>
    <property type="match status" value="1"/>
</dbReference>
<dbReference type="CDD" id="cd06530">
    <property type="entry name" value="S26_SPase_I"/>
    <property type="match status" value="1"/>
</dbReference>
<name>A0ABT1QP82_9GAMM</name>
<keyword evidence="9" id="KW-1185">Reference proteome</keyword>
<dbReference type="RefSeq" id="WP_255912254.1">
    <property type="nucleotide sequence ID" value="NZ_JANFQO010000004.1"/>
</dbReference>
<feature type="domain" description="Peptidase S26" evidence="7">
    <location>
        <begin position="15"/>
        <end position="195"/>
    </location>
</feature>
<dbReference type="InterPro" id="IPR019757">
    <property type="entry name" value="Pept_S26A_signal_pept_1_Lys-AS"/>
</dbReference>
<organism evidence="8 9">
    <name type="scientific">Tahibacter harae</name>
    <dbReference type="NCBI Taxonomy" id="2963937"/>
    <lineage>
        <taxon>Bacteria</taxon>
        <taxon>Pseudomonadati</taxon>
        <taxon>Pseudomonadota</taxon>
        <taxon>Gammaproteobacteria</taxon>
        <taxon>Lysobacterales</taxon>
        <taxon>Rhodanobacteraceae</taxon>
        <taxon>Tahibacter</taxon>
    </lineage>
</organism>
<dbReference type="InterPro" id="IPR019533">
    <property type="entry name" value="Peptidase_S26"/>
</dbReference>
<evidence type="ECO:0000259" key="7">
    <source>
        <dbReference type="Pfam" id="PF10502"/>
    </source>
</evidence>
<dbReference type="GO" id="GO:0009003">
    <property type="term" value="F:signal peptidase activity"/>
    <property type="evidence" value="ECO:0007669"/>
    <property type="project" value="UniProtKB-EC"/>
</dbReference>
<dbReference type="NCBIfam" id="TIGR02227">
    <property type="entry name" value="sigpep_I_bact"/>
    <property type="match status" value="1"/>
</dbReference>
<dbReference type="Pfam" id="PF10502">
    <property type="entry name" value="Peptidase_S26"/>
    <property type="match status" value="1"/>
</dbReference>
<dbReference type="PROSITE" id="PS00761">
    <property type="entry name" value="SPASE_I_3"/>
    <property type="match status" value="1"/>
</dbReference>
<keyword evidence="6" id="KW-0645">Protease</keyword>
<dbReference type="InterPro" id="IPR036286">
    <property type="entry name" value="LexA/Signal_pep-like_sf"/>
</dbReference>
<evidence type="ECO:0000256" key="3">
    <source>
        <dbReference type="ARBA" id="ARBA00013208"/>
    </source>
</evidence>
<comment type="similarity">
    <text evidence="2 6">Belongs to the peptidase S26 family.</text>
</comment>
<evidence type="ECO:0000256" key="6">
    <source>
        <dbReference type="RuleBase" id="RU362042"/>
    </source>
</evidence>
<keyword evidence="5 6" id="KW-0378">Hydrolase</keyword>
<proteinExistence type="inferred from homology"/>
<dbReference type="InterPro" id="IPR019758">
    <property type="entry name" value="Pept_S26A_signal_pept_1_CS"/>
</dbReference>
<dbReference type="SUPFAM" id="SSF51306">
    <property type="entry name" value="LexA/Signal peptidase"/>
    <property type="match status" value="1"/>
</dbReference>
<dbReference type="EC" id="3.4.21.89" evidence="3 6"/>
<dbReference type="EMBL" id="JANFQO010000004">
    <property type="protein sequence ID" value="MCQ4164090.1"/>
    <property type="molecule type" value="Genomic_DNA"/>
</dbReference>
<evidence type="ECO:0000313" key="9">
    <source>
        <dbReference type="Proteomes" id="UP001165498"/>
    </source>
</evidence>
<dbReference type="PANTHER" id="PTHR43390">
    <property type="entry name" value="SIGNAL PEPTIDASE I"/>
    <property type="match status" value="1"/>
</dbReference>
<sequence>MSGKIRNLLRENRGFLTFVVLMVVFRSSLADWNSVPTGSMNPTIVEGDRILVNKLAYDISFPLTHTRLLRLGEPQRGDVVTFESAAARTRLVKRVIGLPGETVQLVDNHLIVNGVAADYADVTQTPRGFEATESLLGMKHKIRVGNGYGALANYGPVTVPEGHYLMLGDNRDNSSDSRVIGPVPRAEISGRSQRVVMSLNYDNYYLPRADRFLHSLD</sequence>
<dbReference type="PANTHER" id="PTHR43390:SF1">
    <property type="entry name" value="CHLOROPLAST PROCESSING PEPTIDASE"/>
    <property type="match status" value="1"/>
</dbReference>
<dbReference type="PROSITE" id="PS00760">
    <property type="entry name" value="SPASE_I_2"/>
    <property type="match status" value="1"/>
</dbReference>
<comment type="caution">
    <text evidence="8">The sequence shown here is derived from an EMBL/GenBank/DDBJ whole genome shotgun (WGS) entry which is preliminary data.</text>
</comment>
<dbReference type="InterPro" id="IPR000223">
    <property type="entry name" value="Pept_S26A_signal_pept_1"/>
</dbReference>
<evidence type="ECO:0000256" key="4">
    <source>
        <dbReference type="ARBA" id="ARBA00019232"/>
    </source>
</evidence>
<evidence type="ECO:0000313" key="8">
    <source>
        <dbReference type="EMBL" id="MCQ4164090.1"/>
    </source>
</evidence>
<gene>
    <name evidence="8" type="primary">lepB</name>
    <name evidence="8" type="ORF">NM961_05135</name>
</gene>
<comment type="catalytic activity">
    <reaction evidence="1 6">
        <text>Cleavage of hydrophobic, N-terminal signal or leader sequences from secreted and periplasmic proteins.</text>
        <dbReference type="EC" id="3.4.21.89"/>
    </reaction>
</comment>
<dbReference type="Proteomes" id="UP001165498">
    <property type="component" value="Unassembled WGS sequence"/>
</dbReference>
<accession>A0ABT1QP82</accession>
<protein>
    <recommendedName>
        <fullName evidence="4 6">Signal peptidase I</fullName>
        <ecNumber evidence="3 6">3.4.21.89</ecNumber>
    </recommendedName>
</protein>
<evidence type="ECO:0000256" key="2">
    <source>
        <dbReference type="ARBA" id="ARBA00009370"/>
    </source>
</evidence>
<comment type="subcellular location">
    <subcellularLocation>
        <location evidence="6">Membrane</location>
        <topology evidence="6">Multi-pass membrane protein</topology>
    </subcellularLocation>
</comment>
<dbReference type="PRINTS" id="PR00727">
    <property type="entry name" value="LEADERPTASE"/>
</dbReference>